<feature type="transmembrane region" description="Helical" evidence="1">
    <location>
        <begin position="51"/>
        <end position="70"/>
    </location>
</feature>
<dbReference type="EMBL" id="LR798260">
    <property type="protein sequence ID" value="CAB5218549.1"/>
    <property type="molecule type" value="Genomic_DNA"/>
</dbReference>
<keyword evidence="1" id="KW-0472">Membrane</keyword>
<accession>A0A6J7WKG3</accession>
<proteinExistence type="predicted"/>
<evidence type="ECO:0000313" key="2">
    <source>
        <dbReference type="EMBL" id="CAB5218549.1"/>
    </source>
</evidence>
<reference evidence="2" key="1">
    <citation type="submission" date="2020-05" db="EMBL/GenBank/DDBJ databases">
        <authorList>
            <person name="Chiriac C."/>
            <person name="Salcher M."/>
            <person name="Ghai R."/>
            <person name="Kavagutti S V."/>
        </authorList>
    </citation>
    <scope>NUCLEOTIDE SEQUENCE</scope>
</reference>
<evidence type="ECO:0000256" key="1">
    <source>
        <dbReference type="SAM" id="Phobius"/>
    </source>
</evidence>
<gene>
    <name evidence="2" type="ORF">UFOVP219_31</name>
</gene>
<name>A0A6J7WKG3_9CAUD</name>
<keyword evidence="1" id="KW-1133">Transmembrane helix</keyword>
<protein>
    <submittedName>
        <fullName evidence="2">Uncharacterized protein</fullName>
    </submittedName>
</protein>
<keyword evidence="1" id="KW-0812">Transmembrane</keyword>
<organism evidence="2">
    <name type="scientific">uncultured Caudovirales phage</name>
    <dbReference type="NCBI Taxonomy" id="2100421"/>
    <lineage>
        <taxon>Viruses</taxon>
        <taxon>Duplodnaviria</taxon>
        <taxon>Heunggongvirae</taxon>
        <taxon>Uroviricota</taxon>
        <taxon>Caudoviricetes</taxon>
        <taxon>Peduoviridae</taxon>
        <taxon>Maltschvirus</taxon>
        <taxon>Maltschvirus maltsch</taxon>
    </lineage>
</organism>
<sequence length="75" mass="8294">MADPKPTNTTLLLQIVRDVEILRAQSIQILQASQDHETRIRELEKSVNRNAWIPAVITAVITSLIVYAITKGVGA</sequence>